<reference evidence="3" key="2">
    <citation type="submission" date="2020-12" db="EMBL/GenBank/DDBJ databases">
        <authorList>
            <person name="Kanost M."/>
        </authorList>
    </citation>
    <scope>NUCLEOTIDE SEQUENCE</scope>
</reference>
<sequence length="259" mass="28925">MSSVSVFLFFSFINVVLLQGTGSGSNGNLRLCIVEGRGSYKRAPKYCPVLDTEKSGIECVIGTDRLDCLRRIHKGTVDFGVFSPEDLIATQWADVDVLVTNELRHRARPYERRVVAIVNRRILPDSSSNLHAILRNRTLCHPGVGLDDLRPLSETLSARKYPSLCAACRFPSKCAANDPYWGDLGALNCLGEGAGDVTWAELDDVNTYFGLTQRLPMYSYPSTERFAVLCRDGTWQPLDNSTELCTWLHRPWPVVVAKR</sequence>
<proteinExistence type="predicted"/>
<name>A0A922CWR0_MANSE</name>
<feature type="chain" id="PRO_5037310838" description="Transferrin-like domain-containing protein" evidence="1">
    <location>
        <begin position="19"/>
        <end position="259"/>
    </location>
</feature>
<evidence type="ECO:0000256" key="1">
    <source>
        <dbReference type="SAM" id="SignalP"/>
    </source>
</evidence>
<dbReference type="AlphaFoldDB" id="A0A922CWR0"/>
<accession>A0A922CWR0</accession>
<dbReference type="SMART" id="SM00094">
    <property type="entry name" value="TR_FER"/>
    <property type="match status" value="1"/>
</dbReference>
<dbReference type="Proteomes" id="UP000791440">
    <property type="component" value="Unassembled WGS sequence"/>
</dbReference>
<evidence type="ECO:0000313" key="3">
    <source>
        <dbReference type="EMBL" id="KAG6460701.1"/>
    </source>
</evidence>
<organism evidence="3 4">
    <name type="scientific">Manduca sexta</name>
    <name type="common">Tobacco hawkmoth</name>
    <name type="synonym">Tobacco hornworm</name>
    <dbReference type="NCBI Taxonomy" id="7130"/>
    <lineage>
        <taxon>Eukaryota</taxon>
        <taxon>Metazoa</taxon>
        <taxon>Ecdysozoa</taxon>
        <taxon>Arthropoda</taxon>
        <taxon>Hexapoda</taxon>
        <taxon>Insecta</taxon>
        <taxon>Pterygota</taxon>
        <taxon>Neoptera</taxon>
        <taxon>Endopterygota</taxon>
        <taxon>Lepidoptera</taxon>
        <taxon>Glossata</taxon>
        <taxon>Ditrysia</taxon>
        <taxon>Bombycoidea</taxon>
        <taxon>Sphingidae</taxon>
        <taxon>Sphinginae</taxon>
        <taxon>Sphingini</taxon>
        <taxon>Manduca</taxon>
    </lineage>
</organism>
<evidence type="ECO:0000313" key="4">
    <source>
        <dbReference type="Proteomes" id="UP000791440"/>
    </source>
</evidence>
<dbReference type="InterPro" id="IPR001156">
    <property type="entry name" value="Transferrin-like_dom"/>
</dbReference>
<feature type="signal peptide" evidence="1">
    <location>
        <begin position="1"/>
        <end position="18"/>
    </location>
</feature>
<gene>
    <name evidence="3" type="ORF">O3G_MSEX012168</name>
</gene>
<dbReference type="PROSITE" id="PS51408">
    <property type="entry name" value="TRANSFERRIN_LIKE_4"/>
    <property type="match status" value="1"/>
</dbReference>
<keyword evidence="4" id="KW-1185">Reference proteome</keyword>
<protein>
    <recommendedName>
        <fullName evidence="2">Transferrin-like domain-containing protein</fullName>
    </recommendedName>
</protein>
<dbReference type="Pfam" id="PF00405">
    <property type="entry name" value="Transferrin"/>
    <property type="match status" value="1"/>
</dbReference>
<evidence type="ECO:0000259" key="2">
    <source>
        <dbReference type="PROSITE" id="PS51408"/>
    </source>
</evidence>
<feature type="domain" description="Transferrin-like" evidence="2">
    <location>
        <begin position="29"/>
        <end position="259"/>
    </location>
</feature>
<dbReference type="PANTHER" id="PTHR11485">
    <property type="entry name" value="TRANSFERRIN"/>
    <property type="match status" value="1"/>
</dbReference>
<dbReference type="EMBL" id="JH668691">
    <property type="protein sequence ID" value="KAG6460701.1"/>
    <property type="molecule type" value="Genomic_DNA"/>
</dbReference>
<reference evidence="3" key="1">
    <citation type="journal article" date="2016" name="Insect Biochem. Mol. Biol.">
        <title>Multifaceted biological insights from a draft genome sequence of the tobacco hornworm moth, Manduca sexta.</title>
        <authorList>
            <person name="Kanost M.R."/>
            <person name="Arrese E.L."/>
            <person name="Cao X."/>
            <person name="Chen Y.R."/>
            <person name="Chellapilla S."/>
            <person name="Goldsmith M.R."/>
            <person name="Grosse-Wilde E."/>
            <person name="Heckel D.G."/>
            <person name="Herndon N."/>
            <person name="Jiang H."/>
            <person name="Papanicolaou A."/>
            <person name="Qu J."/>
            <person name="Soulages J.L."/>
            <person name="Vogel H."/>
            <person name="Walters J."/>
            <person name="Waterhouse R.M."/>
            <person name="Ahn S.J."/>
            <person name="Almeida F.C."/>
            <person name="An C."/>
            <person name="Aqrawi P."/>
            <person name="Bretschneider A."/>
            <person name="Bryant W.B."/>
            <person name="Bucks S."/>
            <person name="Chao H."/>
            <person name="Chevignon G."/>
            <person name="Christen J.M."/>
            <person name="Clarke D.F."/>
            <person name="Dittmer N.T."/>
            <person name="Ferguson L.C.F."/>
            <person name="Garavelou S."/>
            <person name="Gordon K.H.J."/>
            <person name="Gunaratna R.T."/>
            <person name="Han Y."/>
            <person name="Hauser F."/>
            <person name="He Y."/>
            <person name="Heidel-Fischer H."/>
            <person name="Hirsh A."/>
            <person name="Hu Y."/>
            <person name="Jiang H."/>
            <person name="Kalra D."/>
            <person name="Klinner C."/>
            <person name="Konig C."/>
            <person name="Kovar C."/>
            <person name="Kroll A.R."/>
            <person name="Kuwar S.S."/>
            <person name="Lee S.L."/>
            <person name="Lehman R."/>
            <person name="Li K."/>
            <person name="Li Z."/>
            <person name="Liang H."/>
            <person name="Lovelace S."/>
            <person name="Lu Z."/>
            <person name="Mansfield J.H."/>
            <person name="McCulloch K.J."/>
            <person name="Mathew T."/>
            <person name="Morton B."/>
            <person name="Muzny D.M."/>
            <person name="Neunemann D."/>
            <person name="Ongeri F."/>
            <person name="Pauchet Y."/>
            <person name="Pu L.L."/>
            <person name="Pyrousis I."/>
            <person name="Rao X.J."/>
            <person name="Redding A."/>
            <person name="Roesel C."/>
            <person name="Sanchez-Gracia A."/>
            <person name="Schaack S."/>
            <person name="Shukla A."/>
            <person name="Tetreau G."/>
            <person name="Wang Y."/>
            <person name="Xiong G.H."/>
            <person name="Traut W."/>
            <person name="Walsh T.K."/>
            <person name="Worley K.C."/>
            <person name="Wu D."/>
            <person name="Wu W."/>
            <person name="Wu Y.Q."/>
            <person name="Zhang X."/>
            <person name="Zou Z."/>
            <person name="Zucker H."/>
            <person name="Briscoe A.D."/>
            <person name="Burmester T."/>
            <person name="Clem R.J."/>
            <person name="Feyereisen R."/>
            <person name="Grimmelikhuijzen C.J.P."/>
            <person name="Hamodrakas S.J."/>
            <person name="Hansson B.S."/>
            <person name="Huguet E."/>
            <person name="Jermiin L.S."/>
            <person name="Lan Q."/>
            <person name="Lehman H.K."/>
            <person name="Lorenzen M."/>
            <person name="Merzendorfer H."/>
            <person name="Michalopoulos I."/>
            <person name="Morton D.B."/>
            <person name="Muthukrishnan S."/>
            <person name="Oakeshott J.G."/>
            <person name="Palmer W."/>
            <person name="Park Y."/>
            <person name="Passarelli A.L."/>
            <person name="Rozas J."/>
            <person name="Schwartz L.M."/>
            <person name="Smith W."/>
            <person name="Southgate A."/>
            <person name="Vilcinskas A."/>
            <person name="Vogt R."/>
            <person name="Wang P."/>
            <person name="Werren J."/>
            <person name="Yu X.Q."/>
            <person name="Zhou J.J."/>
            <person name="Brown S.J."/>
            <person name="Scherer S.E."/>
            <person name="Richards S."/>
            <person name="Blissard G.W."/>
        </authorList>
    </citation>
    <scope>NUCLEOTIDE SEQUENCE</scope>
</reference>
<keyword evidence="1" id="KW-0732">Signal</keyword>
<comment type="caution">
    <text evidence="3">The sequence shown here is derived from an EMBL/GenBank/DDBJ whole genome shotgun (WGS) entry which is preliminary data.</text>
</comment>